<dbReference type="InterPro" id="IPR050309">
    <property type="entry name" value="Type-B_Carboxylest/Lipase"/>
</dbReference>
<keyword evidence="2 3" id="KW-0378">Hydrolase</keyword>
<dbReference type="OrthoDB" id="6846267at2759"/>
<evidence type="ECO:0000256" key="3">
    <source>
        <dbReference type="RuleBase" id="RU361235"/>
    </source>
</evidence>
<dbReference type="AlphaFoldDB" id="A0A6A6DLA7"/>
<accession>A0A6A6DLA7</accession>
<name>A0A6A6DLA7_9PEZI</name>
<dbReference type="PROSITE" id="PS00122">
    <property type="entry name" value="CARBOXYLESTERASE_B_1"/>
    <property type="match status" value="1"/>
</dbReference>
<dbReference type="PANTHER" id="PTHR11559">
    <property type="entry name" value="CARBOXYLESTERASE"/>
    <property type="match status" value="1"/>
</dbReference>
<dbReference type="Proteomes" id="UP000800200">
    <property type="component" value="Unassembled WGS sequence"/>
</dbReference>
<dbReference type="InterPro" id="IPR019826">
    <property type="entry name" value="Carboxylesterase_B_AS"/>
</dbReference>
<keyword evidence="6" id="KW-1185">Reference proteome</keyword>
<dbReference type="InterPro" id="IPR029058">
    <property type="entry name" value="AB_hydrolase_fold"/>
</dbReference>
<protein>
    <recommendedName>
        <fullName evidence="3">Carboxylic ester hydrolase</fullName>
        <ecNumber evidence="3">3.1.1.-</ecNumber>
    </recommendedName>
</protein>
<gene>
    <name evidence="5" type="ORF">K469DRAFT_673114</name>
</gene>
<evidence type="ECO:0000256" key="2">
    <source>
        <dbReference type="ARBA" id="ARBA00022801"/>
    </source>
</evidence>
<dbReference type="Pfam" id="PF00135">
    <property type="entry name" value="COesterase"/>
    <property type="match status" value="1"/>
</dbReference>
<sequence>MKGISVDSDITQYRGIQYAKILARWKDAVLHPFDKSASYTEHGPVASQPSNSINFELGLLQISPSDVPFSPSLPRADEFDCLNLNITAPNNAGSGLPVIVWIHGGAFLLGSGSWPQRDASKLVRLSIDSGKPTIVVSINYRLSVLGMLGNGTCEFEGNYGIRDQRVAFQWVQEYISLFGGDPARVTIMGESAGSASVHFHIVHTELPLFSRAVMMGGSLSMIGERSVSDQALAYEAVVSAVGGKENLYKLPADELMAKLPPTIPWGPAAPTGTPLTTFSTAGAAPSWMEAVVVGYCGYDGSIMQGAFGGRPDPARQFVDIVENLLPRSSAAFILDRYGLSCTTPKAEAIVAISQFCSDTGFGLGGKTIARGFAEKGYFYTFSQGNPFQGPLQGRASHVLDEMFFWGTMEPILSESDVAFGKKWATSLLDFVGGGKPWSGVAQGKMMCFGPGGKVEETDFPQHMRDLEEIGFDRLWNVWQVFIGQQ</sequence>
<dbReference type="EMBL" id="ML994659">
    <property type="protein sequence ID" value="KAF2180277.1"/>
    <property type="molecule type" value="Genomic_DNA"/>
</dbReference>
<evidence type="ECO:0000256" key="1">
    <source>
        <dbReference type="ARBA" id="ARBA00005964"/>
    </source>
</evidence>
<feature type="domain" description="Carboxylesterase type B" evidence="4">
    <location>
        <begin position="8"/>
        <end position="220"/>
    </location>
</feature>
<evidence type="ECO:0000313" key="5">
    <source>
        <dbReference type="EMBL" id="KAF2180277.1"/>
    </source>
</evidence>
<comment type="similarity">
    <text evidence="1 3">Belongs to the type-B carboxylesterase/lipase family.</text>
</comment>
<dbReference type="Gene3D" id="3.40.50.1820">
    <property type="entry name" value="alpha/beta hydrolase"/>
    <property type="match status" value="1"/>
</dbReference>
<reference evidence="5" key="1">
    <citation type="journal article" date="2020" name="Stud. Mycol.">
        <title>101 Dothideomycetes genomes: a test case for predicting lifestyles and emergence of pathogens.</title>
        <authorList>
            <person name="Haridas S."/>
            <person name="Albert R."/>
            <person name="Binder M."/>
            <person name="Bloem J."/>
            <person name="Labutti K."/>
            <person name="Salamov A."/>
            <person name="Andreopoulos B."/>
            <person name="Baker S."/>
            <person name="Barry K."/>
            <person name="Bills G."/>
            <person name="Bluhm B."/>
            <person name="Cannon C."/>
            <person name="Castanera R."/>
            <person name="Culley D."/>
            <person name="Daum C."/>
            <person name="Ezra D."/>
            <person name="Gonzalez J."/>
            <person name="Henrissat B."/>
            <person name="Kuo A."/>
            <person name="Liang C."/>
            <person name="Lipzen A."/>
            <person name="Lutzoni F."/>
            <person name="Magnuson J."/>
            <person name="Mondo S."/>
            <person name="Nolan M."/>
            <person name="Ohm R."/>
            <person name="Pangilinan J."/>
            <person name="Park H.-J."/>
            <person name="Ramirez L."/>
            <person name="Alfaro M."/>
            <person name="Sun H."/>
            <person name="Tritt A."/>
            <person name="Yoshinaga Y."/>
            <person name="Zwiers L.-H."/>
            <person name="Turgeon B."/>
            <person name="Goodwin S."/>
            <person name="Spatafora J."/>
            <person name="Crous P."/>
            <person name="Grigoriev I."/>
        </authorList>
    </citation>
    <scope>NUCLEOTIDE SEQUENCE</scope>
    <source>
        <strain evidence="5">CBS 207.26</strain>
    </source>
</reference>
<dbReference type="EC" id="3.1.1.-" evidence="3"/>
<dbReference type="InterPro" id="IPR002018">
    <property type="entry name" value="CarbesteraseB"/>
</dbReference>
<evidence type="ECO:0000313" key="6">
    <source>
        <dbReference type="Proteomes" id="UP000800200"/>
    </source>
</evidence>
<dbReference type="SUPFAM" id="SSF53474">
    <property type="entry name" value="alpha/beta-Hydrolases"/>
    <property type="match status" value="1"/>
</dbReference>
<dbReference type="GO" id="GO:0016787">
    <property type="term" value="F:hydrolase activity"/>
    <property type="evidence" value="ECO:0007669"/>
    <property type="project" value="UniProtKB-KW"/>
</dbReference>
<organism evidence="5 6">
    <name type="scientific">Zopfia rhizophila CBS 207.26</name>
    <dbReference type="NCBI Taxonomy" id="1314779"/>
    <lineage>
        <taxon>Eukaryota</taxon>
        <taxon>Fungi</taxon>
        <taxon>Dikarya</taxon>
        <taxon>Ascomycota</taxon>
        <taxon>Pezizomycotina</taxon>
        <taxon>Dothideomycetes</taxon>
        <taxon>Dothideomycetes incertae sedis</taxon>
        <taxon>Zopfiaceae</taxon>
        <taxon>Zopfia</taxon>
    </lineage>
</organism>
<proteinExistence type="inferred from homology"/>
<evidence type="ECO:0000259" key="4">
    <source>
        <dbReference type="Pfam" id="PF00135"/>
    </source>
</evidence>